<dbReference type="SMART" id="SM00369">
    <property type="entry name" value="LRR_TYP"/>
    <property type="match status" value="4"/>
</dbReference>
<dbReference type="Gene3D" id="3.80.10.10">
    <property type="entry name" value="Ribonuclease Inhibitor"/>
    <property type="match status" value="1"/>
</dbReference>
<evidence type="ECO:0000256" key="2">
    <source>
        <dbReference type="ARBA" id="ARBA00022614"/>
    </source>
</evidence>
<dbReference type="Proteomes" id="UP001396334">
    <property type="component" value="Unassembled WGS sequence"/>
</dbReference>
<evidence type="ECO:0000256" key="7">
    <source>
        <dbReference type="SAM" id="Phobius"/>
    </source>
</evidence>
<dbReference type="Pfam" id="PF13855">
    <property type="entry name" value="LRR_8"/>
    <property type="match status" value="1"/>
</dbReference>
<dbReference type="InterPro" id="IPR001611">
    <property type="entry name" value="Leu-rich_rpt"/>
</dbReference>
<keyword evidence="6 7" id="KW-0472">Membrane</keyword>
<dbReference type="PROSITE" id="PS50011">
    <property type="entry name" value="PROTEIN_KINASE_DOM"/>
    <property type="match status" value="1"/>
</dbReference>
<proteinExistence type="predicted"/>
<keyword evidence="5 7" id="KW-1133">Transmembrane helix</keyword>
<dbReference type="SUPFAM" id="SSF56112">
    <property type="entry name" value="Protein kinase-like (PK-like)"/>
    <property type="match status" value="1"/>
</dbReference>
<keyword evidence="2" id="KW-0433">Leucine-rich repeat</keyword>
<sequence length="466" mass="51468">MDCELRGNNPMETGNLSNMYALELGFNRLSGLIPASIGGLQSLQSLCLSSNKLGGSIPENICGLDRLYALFLALNKLNGSIPSCFGNMTSLRYLRDILAMNLSSDYLNNSQTLDVGGMRSVTSLNLSTNRLTGDISSAIGGLITLVSLYLSNNKLYGHIPESFGGLVSLEFLDLCNNSLFGVIPKSLEKLSHLNHFKVSFNRLEGEIPTKGCFPNFSSTSFMENYALCGPPRLLVPPCKNNIHKVHKRTVLQALSYGIRTIGIVVVLIGLALMYRKCQNRNSAPPIEDDLLCLGTWRKVSEDELKHATGGFDENMVAHVGDFGIAKLLGEDDEMKQTMTLATIGYMAPEFGSTGIVSIKSDVYSYEIVLIETFTKRKPVDENFVEKMTIRNWLKSSLSKGIVDVVDADLLRIEDEYFVDKADCISSIMKLALDCSTELTEARKNMKNVVVELKKIKQRFLNSIKHV</sequence>
<comment type="subcellular location">
    <subcellularLocation>
        <location evidence="1">Membrane</location>
    </subcellularLocation>
</comment>
<dbReference type="PANTHER" id="PTHR27008:SF583">
    <property type="entry name" value="LRR RECEPTOR-LIKE SERINE_THREONINE-PROTEIN KINASE FLS2"/>
    <property type="match status" value="1"/>
</dbReference>
<comment type="caution">
    <text evidence="9">The sequence shown here is derived from an EMBL/GenBank/DDBJ whole genome shotgun (WGS) entry which is preliminary data.</text>
</comment>
<feature type="domain" description="Protein kinase" evidence="8">
    <location>
        <begin position="169"/>
        <end position="460"/>
    </location>
</feature>
<dbReference type="EMBL" id="JBBPBN010000004">
    <property type="protein sequence ID" value="KAK9039561.1"/>
    <property type="molecule type" value="Genomic_DNA"/>
</dbReference>
<accession>A0ABR2TQ85</accession>
<evidence type="ECO:0000256" key="3">
    <source>
        <dbReference type="ARBA" id="ARBA00022692"/>
    </source>
</evidence>
<gene>
    <name evidence="9" type="ORF">V6N11_014758</name>
</gene>
<keyword evidence="4" id="KW-0677">Repeat</keyword>
<evidence type="ECO:0000313" key="10">
    <source>
        <dbReference type="Proteomes" id="UP001396334"/>
    </source>
</evidence>
<dbReference type="Pfam" id="PF07714">
    <property type="entry name" value="PK_Tyr_Ser-Thr"/>
    <property type="match status" value="1"/>
</dbReference>
<evidence type="ECO:0000256" key="4">
    <source>
        <dbReference type="ARBA" id="ARBA00022737"/>
    </source>
</evidence>
<dbReference type="InterPro" id="IPR011009">
    <property type="entry name" value="Kinase-like_dom_sf"/>
</dbReference>
<keyword evidence="3 7" id="KW-0812">Transmembrane</keyword>
<dbReference type="SUPFAM" id="SSF52058">
    <property type="entry name" value="L domain-like"/>
    <property type="match status" value="1"/>
</dbReference>
<evidence type="ECO:0000313" key="9">
    <source>
        <dbReference type="EMBL" id="KAK9039561.1"/>
    </source>
</evidence>
<protein>
    <recommendedName>
        <fullName evidence="8">Protein kinase domain-containing protein</fullName>
    </recommendedName>
</protein>
<dbReference type="InterPro" id="IPR001245">
    <property type="entry name" value="Ser-Thr/Tyr_kinase_cat_dom"/>
</dbReference>
<dbReference type="InterPro" id="IPR032675">
    <property type="entry name" value="LRR_dom_sf"/>
</dbReference>
<dbReference type="InterPro" id="IPR051809">
    <property type="entry name" value="Plant_receptor-like_S/T_kinase"/>
</dbReference>
<dbReference type="InterPro" id="IPR000719">
    <property type="entry name" value="Prot_kinase_dom"/>
</dbReference>
<dbReference type="PANTHER" id="PTHR27008">
    <property type="entry name" value="OS04G0122200 PROTEIN"/>
    <property type="match status" value="1"/>
</dbReference>
<evidence type="ECO:0000256" key="1">
    <source>
        <dbReference type="ARBA" id="ARBA00004370"/>
    </source>
</evidence>
<dbReference type="Pfam" id="PF00560">
    <property type="entry name" value="LRR_1"/>
    <property type="match status" value="1"/>
</dbReference>
<evidence type="ECO:0000256" key="6">
    <source>
        <dbReference type="ARBA" id="ARBA00023136"/>
    </source>
</evidence>
<organism evidence="9 10">
    <name type="scientific">Hibiscus sabdariffa</name>
    <name type="common">roselle</name>
    <dbReference type="NCBI Taxonomy" id="183260"/>
    <lineage>
        <taxon>Eukaryota</taxon>
        <taxon>Viridiplantae</taxon>
        <taxon>Streptophyta</taxon>
        <taxon>Embryophyta</taxon>
        <taxon>Tracheophyta</taxon>
        <taxon>Spermatophyta</taxon>
        <taxon>Magnoliopsida</taxon>
        <taxon>eudicotyledons</taxon>
        <taxon>Gunneridae</taxon>
        <taxon>Pentapetalae</taxon>
        <taxon>rosids</taxon>
        <taxon>malvids</taxon>
        <taxon>Malvales</taxon>
        <taxon>Malvaceae</taxon>
        <taxon>Malvoideae</taxon>
        <taxon>Hibiscus</taxon>
    </lineage>
</organism>
<feature type="transmembrane region" description="Helical" evidence="7">
    <location>
        <begin position="253"/>
        <end position="274"/>
    </location>
</feature>
<name>A0ABR2TQ85_9ROSI</name>
<reference evidence="9 10" key="1">
    <citation type="journal article" date="2024" name="G3 (Bethesda)">
        <title>Genome assembly of Hibiscus sabdariffa L. provides insights into metabolisms of medicinal natural products.</title>
        <authorList>
            <person name="Kim T."/>
        </authorList>
    </citation>
    <scope>NUCLEOTIDE SEQUENCE [LARGE SCALE GENOMIC DNA]</scope>
    <source>
        <strain evidence="9">TK-2024</strain>
        <tissue evidence="9">Old leaves</tissue>
    </source>
</reference>
<evidence type="ECO:0000256" key="5">
    <source>
        <dbReference type="ARBA" id="ARBA00022989"/>
    </source>
</evidence>
<dbReference type="InterPro" id="IPR003591">
    <property type="entry name" value="Leu-rich_rpt_typical-subtyp"/>
</dbReference>
<evidence type="ECO:0000259" key="8">
    <source>
        <dbReference type="PROSITE" id="PS50011"/>
    </source>
</evidence>
<keyword evidence="10" id="KW-1185">Reference proteome</keyword>
<dbReference type="Gene3D" id="1.10.510.10">
    <property type="entry name" value="Transferase(Phosphotransferase) domain 1"/>
    <property type="match status" value="1"/>
</dbReference>